<keyword evidence="1" id="KW-0433">Leucine-rich repeat</keyword>
<dbReference type="SUPFAM" id="SSF46785">
    <property type="entry name" value="Winged helix' DNA-binding domain"/>
    <property type="match status" value="1"/>
</dbReference>
<dbReference type="PANTHER" id="PTHR11017:SF544">
    <property type="entry name" value="ADP-RIBOSYL CYCLASE_CYCLIC ADP-RIBOSE HYDROLASE"/>
    <property type="match status" value="1"/>
</dbReference>
<dbReference type="InterPro" id="IPR058192">
    <property type="entry name" value="WHD_ROQ1-like"/>
</dbReference>
<dbReference type="GO" id="GO:0016787">
    <property type="term" value="F:hydrolase activity"/>
    <property type="evidence" value="ECO:0007669"/>
    <property type="project" value="UniProtKB-KW"/>
</dbReference>
<organism evidence="4 5">
    <name type="scientific">Helianthus annuus</name>
    <name type="common">Common sunflower</name>
    <dbReference type="NCBI Taxonomy" id="4232"/>
    <lineage>
        <taxon>Eukaryota</taxon>
        <taxon>Viridiplantae</taxon>
        <taxon>Streptophyta</taxon>
        <taxon>Embryophyta</taxon>
        <taxon>Tracheophyta</taxon>
        <taxon>Spermatophyta</taxon>
        <taxon>Magnoliopsida</taxon>
        <taxon>eudicotyledons</taxon>
        <taxon>Gunneridae</taxon>
        <taxon>Pentapetalae</taxon>
        <taxon>asterids</taxon>
        <taxon>campanulids</taxon>
        <taxon>Asterales</taxon>
        <taxon>Asteraceae</taxon>
        <taxon>Asteroideae</taxon>
        <taxon>Heliantheae alliance</taxon>
        <taxon>Heliantheae</taxon>
        <taxon>Helianthus</taxon>
    </lineage>
</organism>
<dbReference type="GO" id="GO:0043531">
    <property type="term" value="F:ADP binding"/>
    <property type="evidence" value="ECO:0007669"/>
    <property type="project" value="InterPro"/>
</dbReference>
<dbReference type="InterPro" id="IPR042197">
    <property type="entry name" value="Apaf_helical"/>
</dbReference>
<dbReference type="PANTHER" id="PTHR11017">
    <property type="entry name" value="LEUCINE-RICH REPEAT-CONTAINING PROTEIN"/>
    <property type="match status" value="1"/>
</dbReference>
<reference evidence="4" key="1">
    <citation type="journal article" date="2017" name="Nature">
        <title>The sunflower genome provides insights into oil metabolism, flowering and Asterid evolution.</title>
        <authorList>
            <person name="Badouin H."/>
            <person name="Gouzy J."/>
            <person name="Grassa C.J."/>
            <person name="Murat F."/>
            <person name="Staton S.E."/>
            <person name="Cottret L."/>
            <person name="Lelandais-Briere C."/>
            <person name="Owens G.L."/>
            <person name="Carrere S."/>
            <person name="Mayjonade B."/>
            <person name="Legrand L."/>
            <person name="Gill N."/>
            <person name="Kane N.C."/>
            <person name="Bowers J.E."/>
            <person name="Hubner S."/>
            <person name="Bellec A."/>
            <person name="Berard A."/>
            <person name="Berges H."/>
            <person name="Blanchet N."/>
            <person name="Boniface M.C."/>
            <person name="Brunel D."/>
            <person name="Catrice O."/>
            <person name="Chaidir N."/>
            <person name="Claudel C."/>
            <person name="Donnadieu C."/>
            <person name="Faraut T."/>
            <person name="Fievet G."/>
            <person name="Helmstetter N."/>
            <person name="King M."/>
            <person name="Knapp S.J."/>
            <person name="Lai Z."/>
            <person name="Le Paslier M.C."/>
            <person name="Lippi Y."/>
            <person name="Lorenzon L."/>
            <person name="Mandel J.R."/>
            <person name="Marage G."/>
            <person name="Marchand G."/>
            <person name="Marquand E."/>
            <person name="Bret-Mestries E."/>
            <person name="Morien E."/>
            <person name="Nambeesan S."/>
            <person name="Nguyen T."/>
            <person name="Pegot-Espagnet P."/>
            <person name="Pouilly N."/>
            <person name="Raftis F."/>
            <person name="Sallet E."/>
            <person name="Schiex T."/>
            <person name="Thomas J."/>
            <person name="Vandecasteele C."/>
            <person name="Vares D."/>
            <person name="Vear F."/>
            <person name="Vautrin S."/>
            <person name="Crespi M."/>
            <person name="Mangin B."/>
            <person name="Burke J.M."/>
            <person name="Salse J."/>
            <person name="Munos S."/>
            <person name="Vincourt P."/>
            <person name="Rieseberg L.H."/>
            <person name="Langlade N.B."/>
        </authorList>
    </citation>
    <scope>NUCLEOTIDE SEQUENCE</scope>
    <source>
        <tissue evidence="4">Leaves</tissue>
    </source>
</reference>
<dbReference type="Gramene" id="mRNA:HanXRQr2_Chr16g0763371">
    <property type="protein sequence ID" value="mRNA:HanXRQr2_Chr16g0763371"/>
    <property type="gene ID" value="HanXRQr2_Chr16g0763371"/>
</dbReference>
<accession>A0A9K3DTR7</accession>
<sequence length="247" mass="28953">MLAGDTTWFKPGSRIIVTTRDGQVLEEPKVKWIRDANLLHEKEALRLFSRHAFGKDIPIQEHERHSHEVVSYAAGLPLTIRVLGSKLCGKDNSEWTYTLERLKSIPLKETLAKLELSFESLEDDYKNIFLDVACFLRYWEEDDVIRMLESCGFHPRNDLRVLEKKSLLTLNKSFGSFIQIHNHLIELGMNIVRREHPYEPNKHSRLWIQEEIERVMADNLGSEATRCIDLEITPGIFFERSWKYEET</sequence>
<keyword evidence="4" id="KW-0378">Hydrolase</keyword>
<evidence type="ECO:0000259" key="3">
    <source>
        <dbReference type="Pfam" id="PF23282"/>
    </source>
</evidence>
<dbReference type="SUPFAM" id="SSF52540">
    <property type="entry name" value="P-loop containing nucleoside triphosphate hydrolases"/>
    <property type="match status" value="1"/>
</dbReference>
<evidence type="ECO:0000313" key="5">
    <source>
        <dbReference type="Proteomes" id="UP000215914"/>
    </source>
</evidence>
<evidence type="ECO:0000313" key="4">
    <source>
        <dbReference type="EMBL" id="KAF5761294.1"/>
    </source>
</evidence>
<dbReference type="EMBL" id="MNCJ02000331">
    <property type="protein sequence ID" value="KAF5761294.1"/>
    <property type="molecule type" value="Genomic_DNA"/>
</dbReference>
<evidence type="ECO:0000256" key="2">
    <source>
        <dbReference type="ARBA" id="ARBA00022737"/>
    </source>
</evidence>
<evidence type="ECO:0000256" key="1">
    <source>
        <dbReference type="ARBA" id="ARBA00022614"/>
    </source>
</evidence>
<dbReference type="InterPro" id="IPR036390">
    <property type="entry name" value="WH_DNA-bd_sf"/>
</dbReference>
<dbReference type="Proteomes" id="UP000215914">
    <property type="component" value="Unassembled WGS sequence"/>
</dbReference>
<dbReference type="InterPro" id="IPR027417">
    <property type="entry name" value="P-loop_NTPase"/>
</dbReference>
<keyword evidence="2" id="KW-0677">Repeat</keyword>
<protein>
    <submittedName>
        <fullName evidence="4">P-loop containing nucleoside triphosphate hydrolase</fullName>
    </submittedName>
</protein>
<name>A0A9K3DTR7_HELAN</name>
<dbReference type="InterPro" id="IPR044974">
    <property type="entry name" value="Disease_R_plants"/>
</dbReference>
<dbReference type="GO" id="GO:0006952">
    <property type="term" value="P:defense response"/>
    <property type="evidence" value="ECO:0007669"/>
    <property type="project" value="InterPro"/>
</dbReference>
<dbReference type="Pfam" id="PF23282">
    <property type="entry name" value="WHD_ROQ1"/>
    <property type="match status" value="1"/>
</dbReference>
<reference evidence="4" key="2">
    <citation type="submission" date="2020-06" db="EMBL/GenBank/DDBJ databases">
        <title>Helianthus annuus Genome sequencing and assembly Release 2.</title>
        <authorList>
            <person name="Gouzy J."/>
            <person name="Langlade N."/>
            <person name="Munos S."/>
        </authorList>
    </citation>
    <scope>NUCLEOTIDE SEQUENCE</scope>
    <source>
        <tissue evidence="4">Leaves</tissue>
    </source>
</reference>
<gene>
    <name evidence="4" type="ORF">HanXRQr2_Chr16g0763371</name>
</gene>
<proteinExistence type="predicted"/>
<keyword evidence="5" id="KW-1185">Reference proteome</keyword>
<dbReference type="Gene3D" id="1.10.8.430">
    <property type="entry name" value="Helical domain of apoptotic protease-activating factors"/>
    <property type="match status" value="1"/>
</dbReference>
<dbReference type="AlphaFoldDB" id="A0A9K3DTR7"/>
<feature type="domain" description="Disease resistance protein Roq1-like winged-helix" evidence="3">
    <location>
        <begin position="125"/>
        <end position="194"/>
    </location>
</feature>
<comment type="caution">
    <text evidence="4">The sequence shown here is derived from an EMBL/GenBank/DDBJ whole genome shotgun (WGS) entry which is preliminary data.</text>
</comment>